<comment type="caution">
    <text evidence="11">The sequence shown here is derived from an EMBL/GenBank/DDBJ whole genome shotgun (WGS) entry which is preliminary data.</text>
</comment>
<keyword evidence="4" id="KW-1003">Cell membrane</keyword>
<keyword evidence="5 10" id="KW-0812">Transmembrane</keyword>
<dbReference type="OrthoDB" id="9780160at2"/>
<dbReference type="InterPro" id="IPR050222">
    <property type="entry name" value="MATE_MdtK"/>
</dbReference>
<dbReference type="PANTHER" id="PTHR43298:SF2">
    <property type="entry name" value="FMN_FAD EXPORTER YEEO-RELATED"/>
    <property type="match status" value="1"/>
</dbReference>
<feature type="transmembrane region" description="Helical" evidence="10">
    <location>
        <begin position="353"/>
        <end position="377"/>
    </location>
</feature>
<name>A0A0W0SUB0_9GAMM</name>
<keyword evidence="6 10" id="KW-1133">Transmembrane helix</keyword>
<feature type="transmembrane region" description="Helical" evidence="10">
    <location>
        <begin position="186"/>
        <end position="211"/>
    </location>
</feature>
<evidence type="ECO:0000256" key="8">
    <source>
        <dbReference type="ARBA" id="ARBA00023136"/>
    </source>
</evidence>
<accession>A0A0W0SUB0</accession>
<dbReference type="STRING" id="29422.Lbru_0738"/>
<keyword evidence="12" id="KW-1185">Reference proteome</keyword>
<feature type="transmembrane region" description="Helical" evidence="10">
    <location>
        <begin position="128"/>
        <end position="151"/>
    </location>
</feature>
<dbReference type="CDD" id="cd13131">
    <property type="entry name" value="MATE_NorM_like"/>
    <property type="match status" value="1"/>
</dbReference>
<dbReference type="PANTHER" id="PTHR43298">
    <property type="entry name" value="MULTIDRUG RESISTANCE PROTEIN NORM-RELATED"/>
    <property type="match status" value="1"/>
</dbReference>
<keyword evidence="3" id="KW-0050">Antiport</keyword>
<dbReference type="NCBIfam" id="TIGR00797">
    <property type="entry name" value="matE"/>
    <property type="match status" value="1"/>
</dbReference>
<dbReference type="InterPro" id="IPR048279">
    <property type="entry name" value="MdtK-like"/>
</dbReference>
<evidence type="ECO:0000256" key="10">
    <source>
        <dbReference type="SAM" id="Phobius"/>
    </source>
</evidence>
<dbReference type="GO" id="GO:0006811">
    <property type="term" value="P:monoatomic ion transport"/>
    <property type="evidence" value="ECO:0007669"/>
    <property type="project" value="UniProtKB-KW"/>
</dbReference>
<dbReference type="InterPro" id="IPR002528">
    <property type="entry name" value="MATE_fam"/>
</dbReference>
<dbReference type="PATRIC" id="fig|29422.6.peg.772"/>
<comment type="subcellular location">
    <subcellularLocation>
        <location evidence="1">Cell inner membrane</location>
        <topology evidence="1">Multi-pass membrane protein</topology>
    </subcellularLocation>
</comment>
<feature type="transmembrane region" description="Helical" evidence="10">
    <location>
        <begin position="276"/>
        <end position="301"/>
    </location>
</feature>
<feature type="transmembrane region" description="Helical" evidence="10">
    <location>
        <begin position="313"/>
        <end position="333"/>
    </location>
</feature>
<feature type="transmembrane region" description="Helical" evidence="10">
    <location>
        <begin position="92"/>
        <end position="116"/>
    </location>
</feature>
<keyword evidence="7" id="KW-0406">Ion transport</keyword>
<dbReference type="RefSeq" id="WP_058440817.1">
    <property type="nucleotide sequence ID" value="NZ_CAAAHU010000022.1"/>
</dbReference>
<feature type="transmembrane region" description="Helical" evidence="10">
    <location>
        <begin position="419"/>
        <end position="437"/>
    </location>
</feature>
<evidence type="ECO:0000256" key="9">
    <source>
        <dbReference type="ARBA" id="ARBA00031636"/>
    </source>
</evidence>
<organism evidence="11 12">
    <name type="scientific">Legionella brunensis</name>
    <dbReference type="NCBI Taxonomy" id="29422"/>
    <lineage>
        <taxon>Bacteria</taxon>
        <taxon>Pseudomonadati</taxon>
        <taxon>Pseudomonadota</taxon>
        <taxon>Gammaproteobacteria</taxon>
        <taxon>Legionellales</taxon>
        <taxon>Legionellaceae</taxon>
        <taxon>Legionella</taxon>
    </lineage>
</organism>
<protein>
    <recommendedName>
        <fullName evidence="9">Multidrug-efflux transporter</fullName>
    </recommendedName>
</protein>
<dbReference type="GO" id="GO:0042910">
    <property type="term" value="F:xenobiotic transmembrane transporter activity"/>
    <property type="evidence" value="ECO:0007669"/>
    <property type="project" value="InterPro"/>
</dbReference>
<dbReference type="AlphaFoldDB" id="A0A0W0SUB0"/>
<dbReference type="PIRSF" id="PIRSF006603">
    <property type="entry name" value="DinF"/>
    <property type="match status" value="1"/>
</dbReference>
<evidence type="ECO:0000256" key="7">
    <source>
        <dbReference type="ARBA" id="ARBA00023065"/>
    </source>
</evidence>
<feature type="transmembrane region" description="Helical" evidence="10">
    <location>
        <begin position="158"/>
        <end position="180"/>
    </location>
</feature>
<feature type="transmembrane region" description="Helical" evidence="10">
    <location>
        <begin position="50"/>
        <end position="72"/>
    </location>
</feature>
<evidence type="ECO:0000256" key="4">
    <source>
        <dbReference type="ARBA" id="ARBA00022475"/>
    </source>
</evidence>
<evidence type="ECO:0000256" key="1">
    <source>
        <dbReference type="ARBA" id="ARBA00004429"/>
    </source>
</evidence>
<feature type="transmembrane region" description="Helical" evidence="10">
    <location>
        <begin position="389"/>
        <end position="407"/>
    </location>
</feature>
<dbReference type="EMBL" id="LNXV01000004">
    <property type="protein sequence ID" value="KTC86797.1"/>
    <property type="molecule type" value="Genomic_DNA"/>
</dbReference>
<feature type="transmembrane region" description="Helical" evidence="10">
    <location>
        <begin position="244"/>
        <end position="264"/>
    </location>
</feature>
<gene>
    <name evidence="11" type="ORF">Lbru_0738</name>
</gene>
<keyword evidence="2" id="KW-0813">Transport</keyword>
<evidence type="ECO:0000256" key="2">
    <source>
        <dbReference type="ARBA" id="ARBA00022448"/>
    </source>
</evidence>
<evidence type="ECO:0000256" key="5">
    <source>
        <dbReference type="ARBA" id="ARBA00022692"/>
    </source>
</evidence>
<reference evidence="11 12" key="1">
    <citation type="submission" date="2015-11" db="EMBL/GenBank/DDBJ databases">
        <title>Genomic analysis of 38 Legionella species identifies large and diverse effector repertoires.</title>
        <authorList>
            <person name="Burstein D."/>
            <person name="Amaro F."/>
            <person name="Zusman T."/>
            <person name="Lifshitz Z."/>
            <person name="Cohen O."/>
            <person name="Gilbert J.A."/>
            <person name="Pupko T."/>
            <person name="Shuman H.A."/>
            <person name="Segal G."/>
        </authorList>
    </citation>
    <scope>NUCLEOTIDE SEQUENCE [LARGE SCALE GENOMIC DNA]</scope>
    <source>
        <strain evidence="11 12">ATCC 43878</strain>
    </source>
</reference>
<dbReference type="GO" id="GO:0005886">
    <property type="term" value="C:plasma membrane"/>
    <property type="evidence" value="ECO:0007669"/>
    <property type="project" value="UniProtKB-SubCell"/>
</dbReference>
<keyword evidence="8 10" id="KW-0472">Membrane</keyword>
<evidence type="ECO:0000256" key="3">
    <source>
        <dbReference type="ARBA" id="ARBA00022449"/>
    </source>
</evidence>
<dbReference type="GO" id="GO:0015297">
    <property type="term" value="F:antiporter activity"/>
    <property type="evidence" value="ECO:0007669"/>
    <property type="project" value="UniProtKB-KW"/>
</dbReference>
<evidence type="ECO:0000256" key="6">
    <source>
        <dbReference type="ARBA" id="ARBA00022989"/>
    </source>
</evidence>
<proteinExistence type="predicted"/>
<dbReference type="Pfam" id="PF01554">
    <property type="entry name" value="MatE"/>
    <property type="match status" value="2"/>
</dbReference>
<dbReference type="Proteomes" id="UP000054742">
    <property type="component" value="Unassembled WGS sequence"/>
</dbReference>
<evidence type="ECO:0000313" key="12">
    <source>
        <dbReference type="Proteomes" id="UP000054742"/>
    </source>
</evidence>
<sequence length="455" mass="50662">MSAFKSNLSLLLKIAFPLAFTGLLQSSTFFFETLFLARLGAETLAAGALVSWLFGTFVVILFGILSAINILIAHKYGANDHRGISFVVRDGFWLALILVVPAFILFWNMSSFFLLVGQSPDVVRLAESYLHALTWGLLPNFIMIALLEVIIGLGHARVILKFTIFSVLLNVLVSFILIFGKFGFPALGIAGAGWGMTVSYWITAIILCIYLSRNKTYNCFFNQLFTFTKPVFLFELFRVGAPMGLMYCVEVAFFFALTVVMGLLGSQEMAANQIALQYLGTLMSVIFAIAQAITVRMGHLLGSGDIESSKKTAYAGVGIAFSFMFLVAIGYWFFPKILISVDFNIHKPENFQITSFAIQFLAINALFQIFEAMRISLFGALRSLKDTHFTLFVSIVSFWVIALPLGYLLATRLKLGGTGLWWGMVLGAISSVLLLYWRFQYKLNHYPVEQSIINV</sequence>
<evidence type="ECO:0000313" key="11">
    <source>
        <dbReference type="EMBL" id="KTC86797.1"/>
    </source>
</evidence>